<organism evidence="4 5">
    <name type="scientific">Malonomonas rubra DSM 5091</name>
    <dbReference type="NCBI Taxonomy" id="1122189"/>
    <lineage>
        <taxon>Bacteria</taxon>
        <taxon>Pseudomonadati</taxon>
        <taxon>Thermodesulfobacteriota</taxon>
        <taxon>Desulfuromonadia</taxon>
        <taxon>Desulfuromonadales</taxon>
        <taxon>Geopsychrobacteraceae</taxon>
        <taxon>Malonomonas</taxon>
    </lineage>
</organism>
<dbReference type="InterPro" id="IPR031107">
    <property type="entry name" value="Small_HSP"/>
</dbReference>
<accession>A0A1M6HZA7</accession>
<dbReference type="InterPro" id="IPR008978">
    <property type="entry name" value="HSP20-like_chaperone"/>
</dbReference>
<dbReference type="Gene3D" id="2.60.40.790">
    <property type="match status" value="1"/>
</dbReference>
<dbReference type="CDD" id="cd06464">
    <property type="entry name" value="ACD_sHsps-like"/>
    <property type="match status" value="1"/>
</dbReference>
<dbReference type="EMBL" id="FQZT01000006">
    <property type="protein sequence ID" value="SHJ27522.1"/>
    <property type="molecule type" value="Genomic_DNA"/>
</dbReference>
<reference evidence="4 5" key="1">
    <citation type="submission" date="2016-11" db="EMBL/GenBank/DDBJ databases">
        <authorList>
            <person name="Jaros S."/>
            <person name="Januszkiewicz K."/>
            <person name="Wedrychowicz H."/>
        </authorList>
    </citation>
    <scope>NUCLEOTIDE SEQUENCE [LARGE SCALE GENOMIC DNA]</scope>
    <source>
        <strain evidence="4 5">DSM 5091</strain>
    </source>
</reference>
<evidence type="ECO:0000313" key="5">
    <source>
        <dbReference type="Proteomes" id="UP000184171"/>
    </source>
</evidence>
<dbReference type="AlphaFoldDB" id="A0A1M6HZA7"/>
<dbReference type="PROSITE" id="PS01031">
    <property type="entry name" value="SHSP"/>
    <property type="match status" value="1"/>
</dbReference>
<evidence type="ECO:0000259" key="3">
    <source>
        <dbReference type="PROSITE" id="PS01031"/>
    </source>
</evidence>
<evidence type="ECO:0000256" key="1">
    <source>
        <dbReference type="PROSITE-ProRule" id="PRU00285"/>
    </source>
</evidence>
<feature type="domain" description="SHSP" evidence="3">
    <location>
        <begin position="21"/>
        <end position="124"/>
    </location>
</feature>
<proteinExistence type="inferred from homology"/>
<dbReference type="PANTHER" id="PTHR11527">
    <property type="entry name" value="HEAT-SHOCK PROTEIN 20 FAMILY MEMBER"/>
    <property type="match status" value="1"/>
</dbReference>
<dbReference type="Proteomes" id="UP000184171">
    <property type="component" value="Unassembled WGS sequence"/>
</dbReference>
<dbReference type="OrthoDB" id="9792695at2"/>
<sequence length="124" mass="14172">MTDKQMINREEQKLEKVERALPLQRFTPDVDIYESEQELVVLADLPGVTEQDMHLEVERGILTLEAEQAAVEGVARKAYYRQFKLSERIDADAGTAELKDGVLQLRLPKTEAAKPKRIEVKTLH</sequence>
<protein>
    <submittedName>
        <fullName evidence="4">Molecular chaperone IbpA, HSP20 family</fullName>
    </submittedName>
</protein>
<dbReference type="STRING" id="1122189.SAMN02745165_01939"/>
<evidence type="ECO:0000313" key="4">
    <source>
        <dbReference type="EMBL" id="SHJ27522.1"/>
    </source>
</evidence>
<evidence type="ECO:0000256" key="2">
    <source>
        <dbReference type="RuleBase" id="RU003616"/>
    </source>
</evidence>
<dbReference type="SUPFAM" id="SSF49764">
    <property type="entry name" value="HSP20-like chaperones"/>
    <property type="match status" value="1"/>
</dbReference>
<comment type="similarity">
    <text evidence="1 2">Belongs to the small heat shock protein (HSP20) family.</text>
</comment>
<keyword evidence="5" id="KW-1185">Reference proteome</keyword>
<name>A0A1M6HZA7_MALRU</name>
<dbReference type="RefSeq" id="WP_072908328.1">
    <property type="nucleotide sequence ID" value="NZ_FQZT01000006.1"/>
</dbReference>
<dbReference type="InterPro" id="IPR002068">
    <property type="entry name" value="A-crystallin/Hsp20_dom"/>
</dbReference>
<gene>
    <name evidence="4" type="ORF">SAMN02745165_01939</name>
</gene>
<dbReference type="Pfam" id="PF00011">
    <property type="entry name" value="HSP20"/>
    <property type="match status" value="1"/>
</dbReference>